<evidence type="ECO:0000313" key="1">
    <source>
        <dbReference type="EMBL" id="GJD38094.1"/>
    </source>
</evidence>
<dbReference type="AlphaFoldDB" id="A0AAV4Z3Q4"/>
<comment type="caution">
    <text evidence="1">The sequence shown here is derived from an EMBL/GenBank/DDBJ whole genome shotgun (WGS) entry which is preliminary data.</text>
</comment>
<organism evidence="1 2">
    <name type="scientific">Methylobacterium bullatum</name>
    <dbReference type="NCBI Taxonomy" id="570505"/>
    <lineage>
        <taxon>Bacteria</taxon>
        <taxon>Pseudomonadati</taxon>
        <taxon>Pseudomonadota</taxon>
        <taxon>Alphaproteobacteria</taxon>
        <taxon>Hyphomicrobiales</taxon>
        <taxon>Methylobacteriaceae</taxon>
        <taxon>Methylobacterium</taxon>
    </lineage>
</organism>
<dbReference type="EMBL" id="BPQF01000003">
    <property type="protein sequence ID" value="GJD38094.1"/>
    <property type="molecule type" value="Genomic_DNA"/>
</dbReference>
<name>A0AAV4Z3Q4_9HYPH</name>
<reference evidence="1" key="1">
    <citation type="journal article" date="2016" name="Front. Microbiol.">
        <title>Genome Sequence of the Piezophilic, Mesophilic Sulfate-Reducing Bacterium Desulfovibrio indicus J2T.</title>
        <authorList>
            <person name="Cao J."/>
            <person name="Maignien L."/>
            <person name="Shao Z."/>
            <person name="Alain K."/>
            <person name="Jebbar M."/>
        </authorList>
    </citation>
    <scope>NUCLEOTIDE SEQUENCE</scope>
    <source>
        <strain evidence="1">DSM 21893</strain>
    </source>
</reference>
<accession>A0AAV4Z3Q4</accession>
<sequence>MINARIHGHDRTLLGRIFHHPTSNNLEWREVVAFVGRIGSAEEKGDDKWGFTLAGRTATFLRPRDKDMDPREVERLRHLMQDAGLSPYSTEILEASPVPADSDALIVVDHHEARIYRLDPETVGGETETTLRPYDPKGYIHHLSHKEDGNYRGQRASEDLGYYDRIAEAVARAPRVAIVGHGTGKSSAMAVLSERLHERHPGTEIRVVATATVDLSAATDGQLLALGREMLALDGR</sequence>
<reference evidence="1" key="2">
    <citation type="submission" date="2021-08" db="EMBL/GenBank/DDBJ databases">
        <authorList>
            <person name="Tani A."/>
            <person name="Ola A."/>
            <person name="Ogura Y."/>
            <person name="Katsura K."/>
            <person name="Hayashi T."/>
        </authorList>
    </citation>
    <scope>NUCLEOTIDE SEQUENCE</scope>
    <source>
        <strain evidence="1">DSM 21893</strain>
    </source>
</reference>
<evidence type="ECO:0000313" key="2">
    <source>
        <dbReference type="Proteomes" id="UP001055307"/>
    </source>
</evidence>
<dbReference type="RefSeq" id="WP_147830665.1">
    <property type="nucleotide sequence ID" value="NZ_BPQF01000003.1"/>
</dbReference>
<keyword evidence="2" id="KW-1185">Reference proteome</keyword>
<proteinExistence type="predicted"/>
<gene>
    <name evidence="1" type="ORF">OICFNHDK_0534</name>
</gene>
<protein>
    <submittedName>
        <fullName evidence="1">Uncharacterized protein</fullName>
    </submittedName>
</protein>
<dbReference type="Proteomes" id="UP001055307">
    <property type="component" value="Unassembled WGS sequence"/>
</dbReference>